<organism evidence="2">
    <name type="scientific">bioreactor metagenome</name>
    <dbReference type="NCBI Taxonomy" id="1076179"/>
    <lineage>
        <taxon>unclassified sequences</taxon>
        <taxon>metagenomes</taxon>
        <taxon>ecological metagenomes</taxon>
    </lineage>
</organism>
<name>A0A645DN42_9ZZZZ</name>
<feature type="domain" description="4Fe-4S ferredoxin-type" evidence="1">
    <location>
        <begin position="204"/>
        <end position="234"/>
    </location>
</feature>
<dbReference type="InterPro" id="IPR053135">
    <property type="entry name" value="AKR2_Oxidoreductase"/>
</dbReference>
<dbReference type="SUPFAM" id="SSF51430">
    <property type="entry name" value="NAD(P)-linked oxidoreductase"/>
    <property type="match status" value="1"/>
</dbReference>
<dbReference type="PROSITE" id="PS00198">
    <property type="entry name" value="4FE4S_FER_1"/>
    <property type="match status" value="1"/>
</dbReference>
<evidence type="ECO:0000259" key="1">
    <source>
        <dbReference type="PROSITE" id="PS51379"/>
    </source>
</evidence>
<dbReference type="Gene3D" id="3.30.70.20">
    <property type="match status" value="1"/>
</dbReference>
<dbReference type="PROSITE" id="PS51379">
    <property type="entry name" value="4FE4S_FER_2"/>
    <property type="match status" value="1"/>
</dbReference>
<dbReference type="Pfam" id="PF13187">
    <property type="entry name" value="Fer4_9"/>
    <property type="match status" value="1"/>
</dbReference>
<accession>A0A645DN42</accession>
<protein>
    <recommendedName>
        <fullName evidence="1">4Fe-4S ferredoxin-type domain-containing protein</fullName>
    </recommendedName>
</protein>
<comment type="caution">
    <text evidence="2">The sequence shown here is derived from an EMBL/GenBank/DDBJ whole genome shotgun (WGS) entry which is preliminary data.</text>
</comment>
<dbReference type="Gene3D" id="3.20.20.100">
    <property type="entry name" value="NADP-dependent oxidoreductase domain"/>
    <property type="match status" value="1"/>
</dbReference>
<reference evidence="2" key="1">
    <citation type="submission" date="2019-08" db="EMBL/GenBank/DDBJ databases">
        <authorList>
            <person name="Kucharzyk K."/>
            <person name="Murdoch R.W."/>
            <person name="Higgins S."/>
            <person name="Loffler F."/>
        </authorList>
    </citation>
    <scope>NUCLEOTIDE SEQUENCE</scope>
</reference>
<gene>
    <name evidence="2" type="ORF">SDC9_138007</name>
</gene>
<dbReference type="PANTHER" id="PTHR43312:SF2">
    <property type="entry name" value="OXIDOREDUCTASE"/>
    <property type="match status" value="1"/>
</dbReference>
<dbReference type="AlphaFoldDB" id="A0A645DN42"/>
<dbReference type="PANTHER" id="PTHR43312">
    <property type="entry name" value="D-THREO-ALDOSE 1-DEHYDROGENASE"/>
    <property type="match status" value="1"/>
</dbReference>
<dbReference type="InterPro" id="IPR017900">
    <property type="entry name" value="4Fe4S_Fe_S_CS"/>
</dbReference>
<proteinExistence type="predicted"/>
<dbReference type="EMBL" id="VSSQ01038026">
    <property type="protein sequence ID" value="MPM90884.1"/>
    <property type="molecule type" value="Genomic_DNA"/>
</dbReference>
<dbReference type="SUPFAM" id="SSF54862">
    <property type="entry name" value="4Fe-4S ferredoxins"/>
    <property type="match status" value="1"/>
</dbReference>
<dbReference type="Pfam" id="PF00248">
    <property type="entry name" value="Aldo_ket_red"/>
    <property type="match status" value="1"/>
</dbReference>
<dbReference type="InterPro" id="IPR036812">
    <property type="entry name" value="NAD(P)_OxRdtase_dom_sf"/>
</dbReference>
<evidence type="ECO:0000313" key="2">
    <source>
        <dbReference type="EMBL" id="MPM90884.1"/>
    </source>
</evidence>
<dbReference type="InterPro" id="IPR023210">
    <property type="entry name" value="NADP_OxRdtase_dom"/>
</dbReference>
<sequence>MPVNEVRKYEDYERIISEQLQKCGVKYFDFYLLHSVVKRTYLLTESLGGFDFIKDLKEKRLARWIGFSFHDTADVLEEILSKYHEQFDFVQLQINYLDWESPVIQSKKCYEIACKYNIPVFVMEPIKGGRLINLPDAARLVFQQANPNASNAYFSLKWVAEKEQVACVLSGMNALDQVEDNLTSLIPPVVLELKEKNAIDKVVEIISLQKSIQCTACNYCIPYCPKKIPIPDLLNLYEEDNVNHAGRLYDRIIEGKGKASECLKCGKCEQICSQHLEIRKYLQDIAIEYEKENFKEKIRKLVKSMIEKMNLLNWVRKLIRRFLDRGVFK</sequence>
<dbReference type="InterPro" id="IPR017896">
    <property type="entry name" value="4Fe4S_Fe-S-bd"/>
</dbReference>